<keyword evidence="1" id="KW-0808">Transferase</keyword>
<gene>
    <name evidence="1" type="ORF">EV192_11524</name>
</gene>
<dbReference type="GO" id="GO:0032259">
    <property type="term" value="P:methylation"/>
    <property type="evidence" value="ECO:0007669"/>
    <property type="project" value="UniProtKB-KW"/>
</dbReference>
<name>A0A4R2ITL5_9PSEU</name>
<keyword evidence="1" id="KW-0489">Methyltransferase</keyword>
<sequence length="207" mass="22632">MTTQDWVAWHETYDDPESFLARRLRVIQHRVREALDTVGPGPVRVLSMCAGQGRDLLGVLADHPRAADVQARLVELDPRNVAVARESAPPGVAVVLADAGTSDAYDGIAPVDIALVCGVFGNISDQDIRTTVEHLPMFLRPGGTVIWTRHRVDNDLPTTIRGWFTENGFTEVAFDSPADTLFSVGTNRLAGAPTPFLLGVRLFEFTR</sequence>
<dbReference type="GO" id="GO:0008168">
    <property type="term" value="F:methyltransferase activity"/>
    <property type="evidence" value="ECO:0007669"/>
    <property type="project" value="UniProtKB-KW"/>
</dbReference>
<evidence type="ECO:0000313" key="2">
    <source>
        <dbReference type="Proteomes" id="UP000295680"/>
    </source>
</evidence>
<dbReference type="Proteomes" id="UP000295680">
    <property type="component" value="Unassembled WGS sequence"/>
</dbReference>
<dbReference type="AlphaFoldDB" id="A0A4R2ITL5"/>
<dbReference type="Gene3D" id="3.40.50.150">
    <property type="entry name" value="Vaccinia Virus protein VP39"/>
    <property type="match status" value="1"/>
</dbReference>
<proteinExistence type="predicted"/>
<dbReference type="InterPro" id="IPR029063">
    <property type="entry name" value="SAM-dependent_MTases_sf"/>
</dbReference>
<evidence type="ECO:0000313" key="1">
    <source>
        <dbReference type="EMBL" id="TCO48803.1"/>
    </source>
</evidence>
<dbReference type="EMBL" id="SLWS01000015">
    <property type="protein sequence ID" value="TCO48803.1"/>
    <property type="molecule type" value="Genomic_DNA"/>
</dbReference>
<comment type="caution">
    <text evidence="1">The sequence shown here is derived from an EMBL/GenBank/DDBJ whole genome shotgun (WGS) entry which is preliminary data.</text>
</comment>
<dbReference type="OrthoDB" id="8163513at2"/>
<dbReference type="SUPFAM" id="SSF53335">
    <property type="entry name" value="S-adenosyl-L-methionine-dependent methyltransferases"/>
    <property type="match status" value="1"/>
</dbReference>
<dbReference type="RefSeq" id="WP_132125167.1">
    <property type="nucleotide sequence ID" value="NZ_SLWS01000015.1"/>
</dbReference>
<protein>
    <submittedName>
        <fullName evidence="1">16S rRNA G966 N2-methylase RsmD</fullName>
    </submittedName>
</protein>
<reference evidence="1 2" key="1">
    <citation type="submission" date="2019-03" db="EMBL/GenBank/DDBJ databases">
        <title>Genomic Encyclopedia of Type Strains, Phase IV (KMG-IV): sequencing the most valuable type-strain genomes for metagenomic binning, comparative biology and taxonomic classification.</title>
        <authorList>
            <person name="Goeker M."/>
        </authorList>
    </citation>
    <scope>NUCLEOTIDE SEQUENCE [LARGE SCALE GENOMIC DNA]</scope>
    <source>
        <strain evidence="1 2">DSM 45934</strain>
    </source>
</reference>
<organism evidence="1 2">
    <name type="scientific">Actinocrispum wychmicini</name>
    <dbReference type="NCBI Taxonomy" id="1213861"/>
    <lineage>
        <taxon>Bacteria</taxon>
        <taxon>Bacillati</taxon>
        <taxon>Actinomycetota</taxon>
        <taxon>Actinomycetes</taxon>
        <taxon>Pseudonocardiales</taxon>
        <taxon>Pseudonocardiaceae</taxon>
        <taxon>Actinocrispum</taxon>
    </lineage>
</organism>
<keyword evidence="2" id="KW-1185">Reference proteome</keyword>
<accession>A0A4R2ITL5</accession>